<keyword evidence="3" id="KW-0804">Transcription</keyword>
<dbReference type="PROSITE" id="PS50995">
    <property type="entry name" value="HTH_MARR_2"/>
    <property type="match status" value="1"/>
</dbReference>
<evidence type="ECO:0000256" key="1">
    <source>
        <dbReference type="ARBA" id="ARBA00023015"/>
    </source>
</evidence>
<keyword evidence="6" id="KW-1185">Reference proteome</keyword>
<dbReference type="Gene3D" id="1.10.10.10">
    <property type="entry name" value="Winged helix-like DNA-binding domain superfamily/Winged helix DNA-binding domain"/>
    <property type="match status" value="1"/>
</dbReference>
<dbReference type="eggNOG" id="COG1846">
    <property type="taxonomic scope" value="Bacteria"/>
</dbReference>
<protein>
    <submittedName>
        <fullName evidence="5">MarR family transcriptional regulator</fullName>
    </submittedName>
</protein>
<evidence type="ECO:0000256" key="3">
    <source>
        <dbReference type="ARBA" id="ARBA00023163"/>
    </source>
</evidence>
<dbReference type="InterPro" id="IPR000835">
    <property type="entry name" value="HTH_MarR-typ"/>
</dbReference>
<dbReference type="GO" id="GO:0003700">
    <property type="term" value="F:DNA-binding transcription factor activity"/>
    <property type="evidence" value="ECO:0007669"/>
    <property type="project" value="InterPro"/>
</dbReference>
<evidence type="ECO:0000313" key="6">
    <source>
        <dbReference type="Proteomes" id="UP000029052"/>
    </source>
</evidence>
<keyword evidence="1" id="KW-0805">Transcription regulation</keyword>
<dbReference type="InterPro" id="IPR036390">
    <property type="entry name" value="WH_DNA-bd_sf"/>
</dbReference>
<dbReference type="EMBL" id="JGZB01000001">
    <property type="protein sequence ID" value="KFI69493.1"/>
    <property type="molecule type" value="Genomic_DNA"/>
</dbReference>
<evidence type="ECO:0000256" key="2">
    <source>
        <dbReference type="ARBA" id="ARBA00023125"/>
    </source>
</evidence>
<sequence length="165" mass="19153">MGDDCATNVHLSVQIRSLHNLIRRYLNANLSHETRSLTGVNIELIMFLARHKDEEIFQYDVERRFSITKSTASRVLGLMEKKGLIERRSVERDARLRRIVLTDTAMDMVNSIETNSDVMEEVLMEGFSCEDRARLNKYFQRMRQNLLSTGMVGGCHTHPNHEELK</sequence>
<dbReference type="PANTHER" id="PTHR42756">
    <property type="entry name" value="TRANSCRIPTIONAL REGULATOR, MARR"/>
    <property type="match status" value="1"/>
</dbReference>
<name>A0A087BEP3_9BIFI</name>
<dbReference type="Proteomes" id="UP000029052">
    <property type="component" value="Unassembled WGS sequence"/>
</dbReference>
<dbReference type="InterPro" id="IPR036388">
    <property type="entry name" value="WH-like_DNA-bd_sf"/>
</dbReference>
<dbReference type="SMART" id="SM00347">
    <property type="entry name" value="HTH_MARR"/>
    <property type="match status" value="1"/>
</dbReference>
<organism evidence="5 6">
    <name type="scientific">Bifidobacterium magnum</name>
    <dbReference type="NCBI Taxonomy" id="1692"/>
    <lineage>
        <taxon>Bacteria</taxon>
        <taxon>Bacillati</taxon>
        <taxon>Actinomycetota</taxon>
        <taxon>Actinomycetes</taxon>
        <taxon>Bifidobacteriales</taxon>
        <taxon>Bifidobacteriaceae</taxon>
        <taxon>Bifidobacterium</taxon>
    </lineage>
</organism>
<evidence type="ECO:0000259" key="4">
    <source>
        <dbReference type="PROSITE" id="PS50995"/>
    </source>
</evidence>
<dbReference type="Pfam" id="PF12802">
    <property type="entry name" value="MarR_2"/>
    <property type="match status" value="1"/>
</dbReference>
<evidence type="ECO:0000313" key="5">
    <source>
        <dbReference type="EMBL" id="KFI69493.1"/>
    </source>
</evidence>
<feature type="domain" description="HTH marR-type" evidence="4">
    <location>
        <begin position="8"/>
        <end position="144"/>
    </location>
</feature>
<dbReference type="GO" id="GO:0003677">
    <property type="term" value="F:DNA binding"/>
    <property type="evidence" value="ECO:0007669"/>
    <property type="project" value="UniProtKB-KW"/>
</dbReference>
<dbReference type="PANTHER" id="PTHR42756:SF1">
    <property type="entry name" value="TRANSCRIPTIONAL REPRESSOR OF EMRAB OPERON"/>
    <property type="match status" value="1"/>
</dbReference>
<dbReference type="AlphaFoldDB" id="A0A087BEP3"/>
<dbReference type="SUPFAM" id="SSF46785">
    <property type="entry name" value="Winged helix' DNA-binding domain"/>
    <property type="match status" value="1"/>
</dbReference>
<reference evidence="5 6" key="1">
    <citation type="submission" date="2014-03" db="EMBL/GenBank/DDBJ databases">
        <title>Genomics of Bifidobacteria.</title>
        <authorList>
            <person name="Ventura M."/>
            <person name="Milani C."/>
            <person name="Lugli G.A."/>
        </authorList>
    </citation>
    <scope>NUCLEOTIDE SEQUENCE [LARGE SCALE GENOMIC DNA]</scope>
    <source>
        <strain evidence="5 6">LMG 11591</strain>
    </source>
</reference>
<comment type="caution">
    <text evidence="5">The sequence shown here is derived from an EMBL/GenBank/DDBJ whole genome shotgun (WGS) entry which is preliminary data.</text>
</comment>
<dbReference type="STRING" id="1692.BMAGN_1202"/>
<gene>
    <name evidence="5" type="ORF">BMAGN_1202</name>
</gene>
<proteinExistence type="predicted"/>
<keyword evidence="2" id="KW-0238">DNA-binding</keyword>
<dbReference type="PRINTS" id="PR00598">
    <property type="entry name" value="HTHMARR"/>
</dbReference>
<accession>A0A087BEP3</accession>